<keyword evidence="2" id="KW-1185">Reference proteome</keyword>
<proteinExistence type="predicted"/>
<accession>A0A1L8CTW8</accession>
<dbReference type="AlphaFoldDB" id="A0A1L8CTW8"/>
<dbReference type="STRING" id="870242.cpu_07890"/>
<organism evidence="1 2">
    <name type="scientific">Carboxydothermus pertinax</name>
    <dbReference type="NCBI Taxonomy" id="870242"/>
    <lineage>
        <taxon>Bacteria</taxon>
        <taxon>Bacillati</taxon>
        <taxon>Bacillota</taxon>
        <taxon>Clostridia</taxon>
        <taxon>Thermoanaerobacterales</taxon>
        <taxon>Thermoanaerobacteraceae</taxon>
        <taxon>Carboxydothermus</taxon>
    </lineage>
</organism>
<protein>
    <submittedName>
        <fullName evidence="1">Uncharacterized protein</fullName>
    </submittedName>
</protein>
<dbReference type="EMBL" id="BDJK01000011">
    <property type="protein sequence ID" value="GAV22279.1"/>
    <property type="molecule type" value="Genomic_DNA"/>
</dbReference>
<dbReference type="Proteomes" id="UP000187485">
    <property type="component" value="Unassembled WGS sequence"/>
</dbReference>
<name>A0A1L8CTW8_9THEO</name>
<evidence type="ECO:0000313" key="1">
    <source>
        <dbReference type="EMBL" id="GAV22279.1"/>
    </source>
</evidence>
<evidence type="ECO:0000313" key="2">
    <source>
        <dbReference type="Proteomes" id="UP000187485"/>
    </source>
</evidence>
<sequence length="61" mass="7288">MFVALTEDRPYRKGLKYREVKEILFNEVLANRIDRECVKILLDSYPEIVTRMQRVLETEVG</sequence>
<reference evidence="2" key="1">
    <citation type="submission" date="2016-12" db="EMBL/GenBank/DDBJ databases">
        <title>Draft Genome Sequences od Carboxydothermus pertinax and islandicus, Hydrogenogenic Carboxydotrophic Bacteria.</title>
        <authorList>
            <person name="Fukuyama Y."/>
            <person name="Ohmae K."/>
            <person name="Yoneda Y."/>
            <person name="Yoshida T."/>
            <person name="Sako Y."/>
        </authorList>
    </citation>
    <scope>NUCLEOTIDE SEQUENCE [LARGE SCALE GENOMIC DNA]</scope>
    <source>
        <strain evidence="2">Ug1</strain>
    </source>
</reference>
<comment type="caution">
    <text evidence="1">The sequence shown here is derived from an EMBL/GenBank/DDBJ whole genome shotgun (WGS) entry which is preliminary data.</text>
</comment>
<gene>
    <name evidence="1" type="ORF">cpu_07890</name>
</gene>